<evidence type="ECO:0000313" key="3">
    <source>
        <dbReference type="Proteomes" id="UP001273505"/>
    </source>
</evidence>
<accession>A0ABU4RVY9</accession>
<dbReference type="RefSeq" id="WP_302723511.1">
    <property type="nucleotide sequence ID" value="NZ_JAULRU010000617.1"/>
</dbReference>
<sequence length="456" mass="50926">MQSLSIIGLTGGRHIAAQQLFEQGPFQVLRCEDLAREHTLQTALQDSAHTLLIYCPPALALAHALKRDTEAACDQVLQNWSDQARTLLRHFMLNREHCTLVNELALLHPPNTALAALANKTCQAITAEAVISPEQTAQPLLEALGASLAYTDQNSASLYRDLETVADANGETAILQYRASLKKELQQIASEHATLIVVAEQHHEKSQELQELQEENKRLLLHLNQTKEALERSSSEHKELSKENNMRPQSVDVTEKTKELEEENELLLLQLHQVQEELEHYFCEYQKLTDPASRHSVATTHPTIATAGLALETLFDLRNEQIIGNNWYDAEQDGRWAGPGTNSTLNLPALGKGPFELVFDIVHALDVSIVKQMQILLNGEPLRLKYKFGKLPIKRFPCQVSATVESANGKPQASWNLELRFPKTLSPAGKDSDDHRQLAIRLKSIHARALVTPHKG</sequence>
<evidence type="ECO:0000256" key="1">
    <source>
        <dbReference type="SAM" id="MobiDB-lite"/>
    </source>
</evidence>
<feature type="region of interest" description="Disordered" evidence="1">
    <location>
        <begin position="230"/>
        <end position="252"/>
    </location>
</feature>
<comment type="caution">
    <text evidence="2">The sequence shown here is derived from an EMBL/GenBank/DDBJ whole genome shotgun (WGS) entry which is preliminary data.</text>
</comment>
<name>A0ABU4RVY9_9GAMM</name>
<evidence type="ECO:0000313" key="2">
    <source>
        <dbReference type="EMBL" id="MDX6849020.1"/>
    </source>
</evidence>
<proteinExistence type="predicted"/>
<organism evidence="2 3">
    <name type="scientific">Gilvimarinus gilvus</name>
    <dbReference type="NCBI Taxonomy" id="3058038"/>
    <lineage>
        <taxon>Bacteria</taxon>
        <taxon>Pseudomonadati</taxon>
        <taxon>Pseudomonadota</taxon>
        <taxon>Gammaproteobacteria</taxon>
        <taxon>Cellvibrionales</taxon>
        <taxon>Cellvibrionaceae</taxon>
        <taxon>Gilvimarinus</taxon>
    </lineage>
</organism>
<keyword evidence="3" id="KW-1185">Reference proteome</keyword>
<feature type="compositionally biased region" description="Basic and acidic residues" evidence="1">
    <location>
        <begin position="230"/>
        <end position="245"/>
    </location>
</feature>
<protein>
    <submittedName>
        <fullName evidence="2">Uncharacterized protein</fullName>
    </submittedName>
</protein>
<dbReference type="EMBL" id="JAXAFO010000008">
    <property type="protein sequence ID" value="MDX6849020.1"/>
    <property type="molecule type" value="Genomic_DNA"/>
</dbReference>
<gene>
    <name evidence="2" type="ORF">SCD92_06585</name>
</gene>
<reference evidence="2 3" key="1">
    <citation type="submission" date="2023-11" db="EMBL/GenBank/DDBJ databases">
        <title>Gilvimarinus fulvus sp. nov., isolated from the surface of Kelp.</title>
        <authorList>
            <person name="Sun Y.Y."/>
            <person name="Gong Y."/>
            <person name="Du Z.J."/>
        </authorList>
    </citation>
    <scope>NUCLEOTIDE SEQUENCE [LARGE SCALE GENOMIC DNA]</scope>
    <source>
        <strain evidence="2 3">SDUM040013</strain>
    </source>
</reference>
<dbReference type="Proteomes" id="UP001273505">
    <property type="component" value="Unassembled WGS sequence"/>
</dbReference>